<protein>
    <submittedName>
        <fullName evidence="2">Sortase</fullName>
    </submittedName>
</protein>
<dbReference type="EMBL" id="JAYWMA010000007">
    <property type="protein sequence ID" value="MEX3528889.1"/>
    <property type="molecule type" value="Genomic_DNA"/>
</dbReference>
<organism evidence="2 3">
    <name type="scientific">Corynebacterium xerosis</name>
    <dbReference type="NCBI Taxonomy" id="1725"/>
    <lineage>
        <taxon>Bacteria</taxon>
        <taxon>Bacillati</taxon>
        <taxon>Actinomycetota</taxon>
        <taxon>Actinomycetes</taxon>
        <taxon>Mycobacteriales</taxon>
        <taxon>Corynebacteriaceae</taxon>
        <taxon>Corynebacterium</taxon>
    </lineage>
</organism>
<name>A0ABV3UUM3_9CORY</name>
<keyword evidence="3" id="KW-1185">Reference proteome</keyword>
<proteinExistence type="predicted"/>
<evidence type="ECO:0000256" key="1">
    <source>
        <dbReference type="ARBA" id="ARBA00022801"/>
    </source>
</evidence>
<reference evidence="2 3" key="1">
    <citation type="journal article" date="2024" name="Fungal Genet. Biol.">
        <title>The porcine skin microbiome exhibits broad fungal antagonism.</title>
        <authorList>
            <person name="De La Cruz K.F."/>
            <person name="Townsend E.C."/>
            <person name="Alex Cheong J.Z."/>
            <person name="Salamzade R."/>
            <person name="Liu A."/>
            <person name="Sandstrom S."/>
            <person name="Davila E."/>
            <person name="Huang L."/>
            <person name="Xu K.H."/>
            <person name="Wu S.Y."/>
            <person name="Meudt J.J."/>
            <person name="Shanmuganayagam D."/>
            <person name="Gibson A.L.F."/>
            <person name="Kalan L.R."/>
        </authorList>
    </citation>
    <scope>NUCLEOTIDE SEQUENCE [LARGE SCALE GENOMIC DNA]</scope>
    <source>
        <strain evidence="2 3">LK2569</strain>
    </source>
</reference>
<dbReference type="Proteomes" id="UP001558353">
    <property type="component" value="Unassembled WGS sequence"/>
</dbReference>
<dbReference type="RefSeq" id="WP_368522528.1">
    <property type="nucleotide sequence ID" value="NZ_JAYWMA010000007.1"/>
</dbReference>
<comment type="caution">
    <text evidence="2">The sequence shown here is derived from an EMBL/GenBank/DDBJ whole genome shotgun (WGS) entry which is preliminary data.</text>
</comment>
<dbReference type="Pfam" id="PF04203">
    <property type="entry name" value="Sortase"/>
    <property type="match status" value="1"/>
</dbReference>
<sequence length="70" mass="7408">MAGAFDCVPEGTIVPGVPGRHIVTPDRSEVVTPQGEASMVTFTTCHPQWANTHRLIVHGVLAGVEAKEMA</sequence>
<accession>A0ABV3UUM3</accession>
<dbReference type="InterPro" id="IPR005754">
    <property type="entry name" value="Sortase"/>
</dbReference>
<gene>
    <name evidence="2" type="ORF">VVR64_07405</name>
</gene>
<dbReference type="InterPro" id="IPR023365">
    <property type="entry name" value="Sortase_dom-sf"/>
</dbReference>
<dbReference type="Gene3D" id="2.40.260.10">
    <property type="entry name" value="Sortase"/>
    <property type="match status" value="1"/>
</dbReference>
<keyword evidence="1" id="KW-0378">Hydrolase</keyword>
<evidence type="ECO:0000313" key="2">
    <source>
        <dbReference type="EMBL" id="MEX3528889.1"/>
    </source>
</evidence>
<evidence type="ECO:0000313" key="3">
    <source>
        <dbReference type="Proteomes" id="UP001558353"/>
    </source>
</evidence>
<dbReference type="SUPFAM" id="SSF63817">
    <property type="entry name" value="Sortase"/>
    <property type="match status" value="1"/>
</dbReference>